<dbReference type="PROSITE" id="PS50929">
    <property type="entry name" value="ABC_TM1F"/>
    <property type="match status" value="1"/>
</dbReference>
<feature type="non-terminal residue" evidence="6">
    <location>
        <position position="1"/>
    </location>
</feature>
<dbReference type="Gene3D" id="1.20.1560.10">
    <property type="entry name" value="ABC transporter type 1, transmembrane domain"/>
    <property type="match status" value="1"/>
</dbReference>
<feature type="domain" description="ABC transmembrane type-1" evidence="5">
    <location>
        <begin position="4"/>
        <end position="75"/>
    </location>
</feature>
<name>W1Y443_9ZZZZ</name>
<evidence type="ECO:0000313" key="6">
    <source>
        <dbReference type="EMBL" id="ETJ37292.1"/>
    </source>
</evidence>
<dbReference type="InterPro" id="IPR036640">
    <property type="entry name" value="ABC1_TM_sf"/>
</dbReference>
<evidence type="ECO:0000256" key="4">
    <source>
        <dbReference type="SAM" id="Phobius"/>
    </source>
</evidence>
<evidence type="ECO:0000256" key="1">
    <source>
        <dbReference type="ARBA" id="ARBA00022692"/>
    </source>
</evidence>
<keyword evidence="1 4" id="KW-0812">Transmembrane</keyword>
<dbReference type="SUPFAM" id="SSF90123">
    <property type="entry name" value="ABC transporter transmembrane region"/>
    <property type="match status" value="1"/>
</dbReference>
<dbReference type="Pfam" id="PF00664">
    <property type="entry name" value="ABC_membrane"/>
    <property type="match status" value="1"/>
</dbReference>
<sequence>ANQYQKIQSFSFGNIEKFSAGNLVVRMTNDVNQVQQLIMMILQSLTRIPILFIGAFILALITLPRLWWIVVLMVI</sequence>
<evidence type="ECO:0000256" key="3">
    <source>
        <dbReference type="ARBA" id="ARBA00023136"/>
    </source>
</evidence>
<proteinExistence type="predicted"/>
<comment type="caution">
    <text evidence="6">The sequence shown here is derived from an EMBL/GenBank/DDBJ whole genome shotgun (WGS) entry which is preliminary data.</text>
</comment>
<dbReference type="GO" id="GO:0016020">
    <property type="term" value="C:membrane"/>
    <property type="evidence" value="ECO:0007669"/>
    <property type="project" value="InterPro"/>
</dbReference>
<evidence type="ECO:0000256" key="2">
    <source>
        <dbReference type="ARBA" id="ARBA00022989"/>
    </source>
</evidence>
<reference evidence="6" key="1">
    <citation type="submission" date="2013-12" db="EMBL/GenBank/DDBJ databases">
        <title>A Varibaculum cambriense genome reconstructed from a premature infant gut community with otherwise low bacterial novelty that shifts toward anaerobic metabolism during the third week of life.</title>
        <authorList>
            <person name="Brown C.T."/>
            <person name="Sharon I."/>
            <person name="Thomas B.C."/>
            <person name="Castelle C.J."/>
            <person name="Morowitz M.J."/>
            <person name="Banfield J.F."/>
        </authorList>
    </citation>
    <scope>NUCLEOTIDE SEQUENCE</scope>
</reference>
<organism evidence="6">
    <name type="scientific">human gut metagenome</name>
    <dbReference type="NCBI Taxonomy" id="408170"/>
    <lineage>
        <taxon>unclassified sequences</taxon>
        <taxon>metagenomes</taxon>
        <taxon>organismal metagenomes</taxon>
    </lineage>
</organism>
<protein>
    <recommendedName>
        <fullName evidence="5">ABC transmembrane type-1 domain-containing protein</fullName>
    </recommendedName>
</protein>
<dbReference type="GO" id="GO:0140359">
    <property type="term" value="F:ABC-type transporter activity"/>
    <property type="evidence" value="ECO:0007669"/>
    <property type="project" value="InterPro"/>
</dbReference>
<feature type="transmembrane region" description="Helical" evidence="4">
    <location>
        <begin position="48"/>
        <end position="70"/>
    </location>
</feature>
<dbReference type="GO" id="GO:0005524">
    <property type="term" value="F:ATP binding"/>
    <property type="evidence" value="ECO:0007669"/>
    <property type="project" value="InterPro"/>
</dbReference>
<feature type="non-terminal residue" evidence="6">
    <location>
        <position position="75"/>
    </location>
</feature>
<dbReference type="InterPro" id="IPR011527">
    <property type="entry name" value="ABC1_TM_dom"/>
</dbReference>
<evidence type="ECO:0000259" key="5">
    <source>
        <dbReference type="PROSITE" id="PS50929"/>
    </source>
</evidence>
<keyword evidence="3 4" id="KW-0472">Membrane</keyword>
<keyword evidence="2 4" id="KW-1133">Transmembrane helix</keyword>
<accession>W1Y443</accession>
<dbReference type="AlphaFoldDB" id="W1Y443"/>
<gene>
    <name evidence="6" type="ORF">Q604_UNBC08485G0001</name>
</gene>
<dbReference type="EMBL" id="AZMM01008485">
    <property type="protein sequence ID" value="ETJ37292.1"/>
    <property type="molecule type" value="Genomic_DNA"/>
</dbReference>